<evidence type="ECO:0000313" key="2">
    <source>
        <dbReference type="Proteomes" id="UP000643810"/>
    </source>
</evidence>
<gene>
    <name evidence="1" type="ORF">H8R94_05055</name>
</gene>
<dbReference type="NCBIfam" id="TIGR01549">
    <property type="entry name" value="HAD-SF-IA-v1"/>
    <property type="match status" value="1"/>
</dbReference>
<dbReference type="RefSeq" id="WP_186854069.1">
    <property type="nucleotide sequence ID" value="NZ_JACOPG010000002.1"/>
</dbReference>
<organism evidence="1 2">
    <name type="scientific">Roseburia lenta</name>
    <dbReference type="NCBI Taxonomy" id="2763061"/>
    <lineage>
        <taxon>Bacteria</taxon>
        <taxon>Bacillati</taxon>
        <taxon>Bacillota</taxon>
        <taxon>Clostridia</taxon>
        <taxon>Lachnospirales</taxon>
        <taxon>Lachnospiraceae</taxon>
        <taxon>Roseburia</taxon>
    </lineage>
</organism>
<dbReference type="Gene3D" id="3.40.50.1000">
    <property type="entry name" value="HAD superfamily/HAD-like"/>
    <property type="match status" value="1"/>
</dbReference>
<dbReference type="Pfam" id="PF13419">
    <property type="entry name" value="HAD_2"/>
    <property type="match status" value="1"/>
</dbReference>
<comment type="caution">
    <text evidence="1">The sequence shown here is derived from an EMBL/GenBank/DDBJ whole genome shotgun (WGS) entry which is preliminary data.</text>
</comment>
<name>A0ABR7GEV5_9FIRM</name>
<evidence type="ECO:0000313" key="1">
    <source>
        <dbReference type="EMBL" id="MBC5685976.1"/>
    </source>
</evidence>
<dbReference type="Proteomes" id="UP000643810">
    <property type="component" value="Unassembled WGS sequence"/>
</dbReference>
<dbReference type="InterPro" id="IPR050155">
    <property type="entry name" value="HAD-like_hydrolase_sf"/>
</dbReference>
<proteinExistence type="predicted"/>
<dbReference type="EMBL" id="JACOPG010000002">
    <property type="protein sequence ID" value="MBC5685976.1"/>
    <property type="molecule type" value="Genomic_DNA"/>
</dbReference>
<keyword evidence="2" id="KW-1185">Reference proteome</keyword>
<dbReference type="SUPFAM" id="SSF56784">
    <property type="entry name" value="HAD-like"/>
    <property type="match status" value="1"/>
</dbReference>
<dbReference type="PANTHER" id="PTHR43434:SF1">
    <property type="entry name" value="PHOSPHOGLYCOLATE PHOSPHATASE"/>
    <property type="match status" value="1"/>
</dbReference>
<dbReference type="InterPro" id="IPR036412">
    <property type="entry name" value="HAD-like_sf"/>
</dbReference>
<dbReference type="SFLD" id="SFLDG01129">
    <property type="entry name" value="C1.5:_HAD__Beta-PGM__Phosphata"/>
    <property type="match status" value="1"/>
</dbReference>
<dbReference type="InterPro" id="IPR041492">
    <property type="entry name" value="HAD_2"/>
</dbReference>
<dbReference type="Gene3D" id="1.10.150.240">
    <property type="entry name" value="Putative phosphatase, domain 2"/>
    <property type="match status" value="1"/>
</dbReference>
<dbReference type="PANTHER" id="PTHR43434">
    <property type="entry name" value="PHOSPHOGLYCOLATE PHOSPHATASE"/>
    <property type="match status" value="1"/>
</dbReference>
<dbReference type="InterPro" id="IPR006439">
    <property type="entry name" value="HAD-SF_hydro_IA"/>
</dbReference>
<protein>
    <submittedName>
        <fullName evidence="1">HAD family hydrolase</fullName>
    </submittedName>
</protein>
<sequence>MKQGIIFDMDGTLWDSAEQVAASWTLALHQCGYADAVVTKEDMYRTMGRTMDKIAEMLFPFTQGKEREDLLATCCAVENDYLREHGGKLYPGLRQTMETLQKAGYHLYIVSNCQSGYIEAFLDYFSFHDLFEDILCFGDNGKPKGENIRLLYEKNHLDTAVYVGDIQGDYDATMQAGLPFIHAAYGFGQIDHPVEKIDALMDLPEVMKKMG</sequence>
<accession>A0ABR7GEV5</accession>
<dbReference type="GO" id="GO:0016787">
    <property type="term" value="F:hydrolase activity"/>
    <property type="evidence" value="ECO:0007669"/>
    <property type="project" value="UniProtKB-KW"/>
</dbReference>
<dbReference type="InterPro" id="IPR023198">
    <property type="entry name" value="PGP-like_dom2"/>
</dbReference>
<keyword evidence="1" id="KW-0378">Hydrolase</keyword>
<dbReference type="InterPro" id="IPR023214">
    <property type="entry name" value="HAD_sf"/>
</dbReference>
<reference evidence="1 2" key="1">
    <citation type="submission" date="2020-08" db="EMBL/GenBank/DDBJ databases">
        <title>Genome public.</title>
        <authorList>
            <person name="Liu C."/>
            <person name="Sun Q."/>
        </authorList>
    </citation>
    <scope>NUCLEOTIDE SEQUENCE [LARGE SCALE GENOMIC DNA]</scope>
    <source>
        <strain evidence="1 2">NSJ-9</strain>
    </source>
</reference>
<dbReference type="SFLD" id="SFLDS00003">
    <property type="entry name" value="Haloacid_Dehalogenase"/>
    <property type="match status" value="1"/>
</dbReference>